<dbReference type="STRING" id="1391654.AKJ09_00735"/>
<sequence length="190" mass="21321">MRRLSWNVVLVLAAFSTGCASKEQGNGKTALDVVQKEQTPERLIARGRSAAMMGDFTRAEQYLTAAREVGGDESVIMPLLLRVCIAGERYRVAIDYVRHYLLYNPDDVRLRSVLGSLEWAVGEHEAALADLRGVVHRAPEEADAHFVLGRVLDDEGRRREATNHYREYVRLKPGGPHAPEARSRVEEEEP</sequence>
<dbReference type="InterPro" id="IPR011990">
    <property type="entry name" value="TPR-like_helical_dom_sf"/>
</dbReference>
<evidence type="ECO:0000256" key="1">
    <source>
        <dbReference type="PROSITE-ProRule" id="PRU00339"/>
    </source>
</evidence>
<dbReference type="SUPFAM" id="SSF48452">
    <property type="entry name" value="TPR-like"/>
    <property type="match status" value="1"/>
</dbReference>
<protein>
    <submittedName>
        <fullName evidence="3">Uncharacterized protein</fullName>
    </submittedName>
</protein>
<feature type="repeat" description="TPR" evidence="1">
    <location>
        <begin position="142"/>
        <end position="175"/>
    </location>
</feature>
<evidence type="ECO:0000313" key="3">
    <source>
        <dbReference type="EMBL" id="AKU94071.1"/>
    </source>
</evidence>
<dbReference type="KEGG" id="llu:AKJ09_00735"/>
<organism evidence="3 4">
    <name type="scientific">Labilithrix luteola</name>
    <dbReference type="NCBI Taxonomy" id="1391654"/>
    <lineage>
        <taxon>Bacteria</taxon>
        <taxon>Pseudomonadati</taxon>
        <taxon>Myxococcota</taxon>
        <taxon>Polyangia</taxon>
        <taxon>Polyangiales</taxon>
        <taxon>Labilitrichaceae</taxon>
        <taxon>Labilithrix</taxon>
    </lineage>
</organism>
<evidence type="ECO:0000313" key="4">
    <source>
        <dbReference type="Proteomes" id="UP000064967"/>
    </source>
</evidence>
<reference evidence="3 4" key="1">
    <citation type="submission" date="2015-08" db="EMBL/GenBank/DDBJ databases">
        <authorList>
            <person name="Babu N.S."/>
            <person name="Beckwith C.J."/>
            <person name="Beseler K.G."/>
            <person name="Brison A."/>
            <person name="Carone J.V."/>
            <person name="Caskin T.P."/>
            <person name="Diamond M."/>
            <person name="Durham M.E."/>
            <person name="Foxe J.M."/>
            <person name="Go M."/>
            <person name="Henderson B.A."/>
            <person name="Jones I.B."/>
            <person name="McGettigan J.A."/>
            <person name="Micheletti S.J."/>
            <person name="Nasrallah M.E."/>
            <person name="Ortiz D."/>
            <person name="Piller C.R."/>
            <person name="Privatt S.R."/>
            <person name="Schneider S.L."/>
            <person name="Sharp S."/>
            <person name="Smith T.C."/>
            <person name="Stanton J.D."/>
            <person name="Ullery H.E."/>
            <person name="Wilson R.J."/>
            <person name="Serrano M.G."/>
            <person name="Buck G."/>
            <person name="Lee V."/>
            <person name="Wang Y."/>
            <person name="Carvalho R."/>
            <person name="Voegtly L."/>
            <person name="Shi R."/>
            <person name="Duckworth R."/>
            <person name="Johnson A."/>
            <person name="Loviza R."/>
            <person name="Walstead R."/>
            <person name="Shah Z."/>
            <person name="Kiflezghi M."/>
            <person name="Wade K."/>
            <person name="Ball S.L."/>
            <person name="Bradley K.W."/>
            <person name="Asai D.J."/>
            <person name="Bowman C.A."/>
            <person name="Russell D.A."/>
            <person name="Pope W.H."/>
            <person name="Jacobs-Sera D."/>
            <person name="Hendrix R.W."/>
            <person name="Hatfull G.F."/>
        </authorList>
    </citation>
    <scope>NUCLEOTIDE SEQUENCE [LARGE SCALE GENOMIC DNA]</scope>
    <source>
        <strain evidence="3 4">DSM 27648</strain>
    </source>
</reference>
<feature type="region of interest" description="Disordered" evidence="2">
    <location>
        <begin position="169"/>
        <end position="190"/>
    </location>
</feature>
<dbReference type="Gene3D" id="1.25.40.10">
    <property type="entry name" value="Tetratricopeptide repeat domain"/>
    <property type="match status" value="1"/>
</dbReference>
<gene>
    <name evidence="3" type="ORF">AKJ09_00735</name>
</gene>
<dbReference type="PROSITE" id="PS50005">
    <property type="entry name" value="TPR"/>
    <property type="match status" value="1"/>
</dbReference>
<name>A0A0K1PKZ0_9BACT</name>
<accession>A0A0K1PKZ0</accession>
<keyword evidence="4" id="KW-1185">Reference proteome</keyword>
<dbReference type="Pfam" id="PF13432">
    <property type="entry name" value="TPR_16"/>
    <property type="match status" value="1"/>
</dbReference>
<dbReference type="RefSeq" id="WP_205633581.1">
    <property type="nucleotide sequence ID" value="NZ_CP012333.1"/>
</dbReference>
<dbReference type="AlphaFoldDB" id="A0A0K1PKZ0"/>
<dbReference type="InterPro" id="IPR019734">
    <property type="entry name" value="TPR_rpt"/>
</dbReference>
<proteinExistence type="predicted"/>
<keyword evidence="1" id="KW-0802">TPR repeat</keyword>
<evidence type="ECO:0000256" key="2">
    <source>
        <dbReference type="SAM" id="MobiDB-lite"/>
    </source>
</evidence>
<dbReference type="Proteomes" id="UP000064967">
    <property type="component" value="Chromosome"/>
</dbReference>
<feature type="compositionally biased region" description="Basic and acidic residues" evidence="2">
    <location>
        <begin position="179"/>
        <end position="190"/>
    </location>
</feature>
<dbReference type="EMBL" id="CP012333">
    <property type="protein sequence ID" value="AKU94071.1"/>
    <property type="molecule type" value="Genomic_DNA"/>
</dbReference>
<dbReference type="PROSITE" id="PS51257">
    <property type="entry name" value="PROKAR_LIPOPROTEIN"/>
    <property type="match status" value="1"/>
</dbReference>